<dbReference type="EMBL" id="CAVMJV010000022">
    <property type="protein sequence ID" value="CAK5071629.1"/>
    <property type="molecule type" value="Genomic_DNA"/>
</dbReference>
<reference evidence="1" key="1">
    <citation type="submission" date="2023-11" db="EMBL/GenBank/DDBJ databases">
        <authorList>
            <person name="Poullet M."/>
        </authorList>
    </citation>
    <scope>NUCLEOTIDE SEQUENCE</scope>
    <source>
        <strain evidence="1">E1834</strain>
    </source>
</reference>
<evidence type="ECO:0000313" key="1">
    <source>
        <dbReference type="EMBL" id="CAK5071629.1"/>
    </source>
</evidence>
<accession>A0ACB0Z120</accession>
<dbReference type="Proteomes" id="UP001497535">
    <property type="component" value="Unassembled WGS sequence"/>
</dbReference>
<sequence>MIRVLNGGVWLIIDNFIPANVVENIKDKAQFDDNEHQWIIREGPSNQQNFLLERRRSILVENEGGGLERLNLNNSPQQNFNSHLRTTMADSGLGSSNGCSSTQGPSDASSQEDGGVNSNDVVDFAEQSTSQHENAFISPARLLKRPVDFLRGLFELCFRWHSLEQPALFPIGKWYFLANLKIN</sequence>
<keyword evidence="2" id="KW-1185">Reference proteome</keyword>
<comment type="caution">
    <text evidence="1">The sequence shown here is derived from an EMBL/GenBank/DDBJ whole genome shotgun (WGS) entry which is preliminary data.</text>
</comment>
<name>A0ACB0Z120_MELEN</name>
<organism evidence="1 2">
    <name type="scientific">Meloidogyne enterolobii</name>
    <name type="common">Root-knot nematode worm</name>
    <name type="synonym">Meloidogyne mayaguensis</name>
    <dbReference type="NCBI Taxonomy" id="390850"/>
    <lineage>
        <taxon>Eukaryota</taxon>
        <taxon>Metazoa</taxon>
        <taxon>Ecdysozoa</taxon>
        <taxon>Nematoda</taxon>
        <taxon>Chromadorea</taxon>
        <taxon>Rhabditida</taxon>
        <taxon>Tylenchina</taxon>
        <taxon>Tylenchomorpha</taxon>
        <taxon>Tylenchoidea</taxon>
        <taxon>Meloidogynidae</taxon>
        <taxon>Meloidogyninae</taxon>
        <taxon>Meloidogyne</taxon>
    </lineage>
</organism>
<evidence type="ECO:0000313" key="2">
    <source>
        <dbReference type="Proteomes" id="UP001497535"/>
    </source>
</evidence>
<protein>
    <submittedName>
        <fullName evidence="1">Uncharacterized protein</fullName>
    </submittedName>
</protein>
<gene>
    <name evidence="1" type="ORF">MENTE1834_LOCUS18953</name>
</gene>
<proteinExistence type="predicted"/>